<evidence type="ECO:0000259" key="2">
    <source>
        <dbReference type="SMART" id="SM00743"/>
    </source>
</evidence>
<organism evidence="3 4">
    <name type="scientific">Dorcoceras hygrometricum</name>
    <dbReference type="NCBI Taxonomy" id="472368"/>
    <lineage>
        <taxon>Eukaryota</taxon>
        <taxon>Viridiplantae</taxon>
        <taxon>Streptophyta</taxon>
        <taxon>Embryophyta</taxon>
        <taxon>Tracheophyta</taxon>
        <taxon>Spermatophyta</taxon>
        <taxon>Magnoliopsida</taxon>
        <taxon>eudicotyledons</taxon>
        <taxon>Gunneridae</taxon>
        <taxon>Pentapetalae</taxon>
        <taxon>asterids</taxon>
        <taxon>lamiids</taxon>
        <taxon>Lamiales</taxon>
        <taxon>Gesneriaceae</taxon>
        <taxon>Didymocarpoideae</taxon>
        <taxon>Trichosporeae</taxon>
        <taxon>Loxocarpinae</taxon>
        <taxon>Dorcoceras</taxon>
    </lineage>
</organism>
<dbReference type="SMART" id="SM00743">
    <property type="entry name" value="Agenet"/>
    <property type="match status" value="4"/>
</dbReference>
<proteinExistence type="predicted"/>
<dbReference type="EMBL" id="KQ993920">
    <property type="protein sequence ID" value="KZV48345.1"/>
    <property type="molecule type" value="Genomic_DNA"/>
</dbReference>
<keyword evidence="1" id="KW-0812">Transmembrane</keyword>
<dbReference type="Pfam" id="PF05641">
    <property type="entry name" value="Agenet"/>
    <property type="match status" value="4"/>
</dbReference>
<dbReference type="AlphaFoldDB" id="A0A2Z7CPN3"/>
<feature type="domain" description="Agenet" evidence="2">
    <location>
        <begin position="171"/>
        <end position="240"/>
    </location>
</feature>
<dbReference type="InterPro" id="IPR014002">
    <property type="entry name" value="Agenet_dom_plant"/>
</dbReference>
<dbReference type="PANTHER" id="PTHR31917">
    <property type="entry name" value="AGENET DOMAIN-CONTAINING PROTEIN-RELATED"/>
    <property type="match status" value="1"/>
</dbReference>
<dbReference type="PANTHER" id="PTHR31917:SF80">
    <property type="entry name" value="AGENET DOMAIN-CONTAINING PROTEIN-RELATED"/>
    <property type="match status" value="1"/>
</dbReference>
<evidence type="ECO:0000313" key="3">
    <source>
        <dbReference type="EMBL" id="KZV48345.1"/>
    </source>
</evidence>
<accession>A0A2Z7CPN3</accession>
<dbReference type="Gene3D" id="2.30.30.140">
    <property type="match status" value="1"/>
</dbReference>
<keyword evidence="4" id="KW-1185">Reference proteome</keyword>
<dbReference type="CDD" id="cd20405">
    <property type="entry name" value="Tudor_Agenet_AtDUF_rpt1_3"/>
    <property type="match status" value="2"/>
</dbReference>
<sequence>MSGDSISRYFKKGAEIEISSDDGGFRGSWYTGTVVRPPQNGKSKKVLVEYKTIMKSESSTRRVREEVDMVQLRPAPPREKRRKFKFSEEVDAWYNDGWWEGIVTELMGDDKYAVFFRGTREQLHFRARELRLHREWVYGKWVPPLEQACDDQPPRCNMMQNDSLPAENFEHNFSPGTLVEVRNDDEGFEGAWFSATVIKDLNNEKYLIEYQTIYDDKKDIKLLREEVGSRQLRPYPPDIGVVDRFEVHEQVDAMYDGVWWVGVISKVRKNDKYSVFFKASDETLTFGHSDLRVHQEWINGTWVIAPKSNLNLFCSLHGIVCDILCGPYGCIIILGLIMNSS</sequence>
<evidence type="ECO:0000313" key="4">
    <source>
        <dbReference type="Proteomes" id="UP000250235"/>
    </source>
</evidence>
<evidence type="ECO:0000256" key="1">
    <source>
        <dbReference type="SAM" id="Phobius"/>
    </source>
</evidence>
<dbReference type="Proteomes" id="UP000250235">
    <property type="component" value="Unassembled WGS sequence"/>
</dbReference>
<feature type="transmembrane region" description="Helical" evidence="1">
    <location>
        <begin position="316"/>
        <end position="337"/>
    </location>
</feature>
<feature type="domain" description="Agenet" evidence="2">
    <location>
        <begin position="8"/>
        <end position="80"/>
    </location>
</feature>
<reference evidence="3 4" key="1">
    <citation type="journal article" date="2015" name="Proc. Natl. Acad. Sci. U.S.A.">
        <title>The resurrection genome of Boea hygrometrica: A blueprint for survival of dehydration.</title>
        <authorList>
            <person name="Xiao L."/>
            <person name="Yang G."/>
            <person name="Zhang L."/>
            <person name="Yang X."/>
            <person name="Zhao S."/>
            <person name="Ji Z."/>
            <person name="Zhou Q."/>
            <person name="Hu M."/>
            <person name="Wang Y."/>
            <person name="Chen M."/>
            <person name="Xu Y."/>
            <person name="Jin H."/>
            <person name="Xiao X."/>
            <person name="Hu G."/>
            <person name="Bao F."/>
            <person name="Hu Y."/>
            <person name="Wan P."/>
            <person name="Li L."/>
            <person name="Deng X."/>
            <person name="Kuang T."/>
            <person name="Xiang C."/>
            <person name="Zhu J.K."/>
            <person name="Oliver M.J."/>
            <person name="He Y."/>
        </authorList>
    </citation>
    <scope>NUCLEOTIDE SEQUENCE [LARGE SCALE GENOMIC DNA]</scope>
    <source>
        <strain evidence="4">cv. XS01</strain>
    </source>
</reference>
<name>A0A2Z7CPN3_9LAMI</name>
<protein>
    <recommendedName>
        <fullName evidence="2">Agenet domain-containing protein</fullName>
    </recommendedName>
</protein>
<dbReference type="InterPro" id="IPR008395">
    <property type="entry name" value="Agenet-like_dom"/>
</dbReference>
<feature type="domain" description="Agenet" evidence="2">
    <location>
        <begin position="82"/>
        <end position="138"/>
    </location>
</feature>
<feature type="domain" description="Agenet" evidence="2">
    <location>
        <begin position="243"/>
        <end position="299"/>
    </location>
</feature>
<dbReference type="OrthoDB" id="2020707at2759"/>
<gene>
    <name evidence="3" type="ORF">F511_24451</name>
</gene>
<dbReference type="CDD" id="cd20406">
    <property type="entry name" value="Tudor_Agenet_AtDUF_rpt2_4"/>
    <property type="match status" value="2"/>
</dbReference>
<keyword evidence="1" id="KW-1133">Transmembrane helix</keyword>
<keyword evidence="1" id="KW-0472">Membrane</keyword>